<reference evidence="2" key="1">
    <citation type="submission" date="2024-06" db="EMBL/GenBank/DDBJ databases">
        <title>Multi-omics analyses provide insights into the biosynthesis of the anticancer antibiotic pleurotin in Hohenbuehelia grisea.</title>
        <authorList>
            <person name="Weaver J.A."/>
            <person name="Alberti F."/>
        </authorList>
    </citation>
    <scope>NUCLEOTIDE SEQUENCE [LARGE SCALE GENOMIC DNA]</scope>
    <source>
        <strain evidence="2">T-177</strain>
    </source>
</reference>
<dbReference type="EMBL" id="JASNQZ010000006">
    <property type="protein sequence ID" value="KAL0955393.1"/>
    <property type="molecule type" value="Genomic_DNA"/>
</dbReference>
<evidence type="ECO:0000313" key="2">
    <source>
        <dbReference type="Proteomes" id="UP001556367"/>
    </source>
</evidence>
<sequence length="178" mass="20689">MSFFDDNIPVIEPRLHEVLRQGKTPPSFITWDKIRREAEKETEIGRYTNAHCYIYQCVKALTPLADVGPQYITSLHRVFRLLFLGGALSFDLKFIPGTRYMLPSAITIFVSREERVSRINQALTDVARYPWRGPVIVLRRTIGKNLEFTRMGRHNRDIICIVMRALLADYYAKNGRID</sequence>
<organism evidence="1 2">
    <name type="scientific">Hohenbuehelia grisea</name>
    <dbReference type="NCBI Taxonomy" id="104357"/>
    <lineage>
        <taxon>Eukaryota</taxon>
        <taxon>Fungi</taxon>
        <taxon>Dikarya</taxon>
        <taxon>Basidiomycota</taxon>
        <taxon>Agaricomycotina</taxon>
        <taxon>Agaricomycetes</taxon>
        <taxon>Agaricomycetidae</taxon>
        <taxon>Agaricales</taxon>
        <taxon>Pleurotineae</taxon>
        <taxon>Pleurotaceae</taxon>
        <taxon>Hohenbuehelia</taxon>
    </lineage>
</organism>
<dbReference type="Proteomes" id="UP001556367">
    <property type="component" value="Unassembled WGS sequence"/>
</dbReference>
<comment type="caution">
    <text evidence="1">The sequence shown here is derived from an EMBL/GenBank/DDBJ whole genome shotgun (WGS) entry which is preliminary data.</text>
</comment>
<gene>
    <name evidence="1" type="ORF">HGRIS_001640</name>
</gene>
<proteinExistence type="predicted"/>
<evidence type="ECO:0000313" key="1">
    <source>
        <dbReference type="EMBL" id="KAL0955393.1"/>
    </source>
</evidence>
<keyword evidence="2" id="KW-1185">Reference proteome</keyword>
<accession>A0ABR3JIZ0</accession>
<protein>
    <submittedName>
        <fullName evidence="1">Uncharacterized protein</fullName>
    </submittedName>
</protein>
<name>A0ABR3JIZ0_9AGAR</name>